<feature type="domain" description="Mitochondrial Rho GTPase 1/3 EF hand associated type-1" evidence="5">
    <location>
        <begin position="259"/>
        <end position="327"/>
    </location>
</feature>
<organism evidence="6 7">
    <name type="scientific">Musa balbisiana</name>
    <name type="common">Banana</name>
    <dbReference type="NCBI Taxonomy" id="52838"/>
    <lineage>
        <taxon>Eukaryota</taxon>
        <taxon>Viridiplantae</taxon>
        <taxon>Streptophyta</taxon>
        <taxon>Embryophyta</taxon>
        <taxon>Tracheophyta</taxon>
        <taxon>Spermatophyta</taxon>
        <taxon>Magnoliopsida</taxon>
        <taxon>Liliopsida</taxon>
        <taxon>Zingiberales</taxon>
        <taxon>Musaceae</taxon>
        <taxon>Musa</taxon>
    </lineage>
</organism>
<dbReference type="GO" id="GO:0046872">
    <property type="term" value="F:metal ion binding"/>
    <property type="evidence" value="ECO:0007669"/>
    <property type="project" value="UniProtKB-KW"/>
</dbReference>
<dbReference type="PANTHER" id="PTHR46819:SF1">
    <property type="entry name" value="EF-HAND CALCIUM-BINDING DOMAIN-CONTAINING PROTEIN 7"/>
    <property type="match status" value="1"/>
</dbReference>
<keyword evidence="1" id="KW-0479">Metal-binding</keyword>
<dbReference type="EMBL" id="PYDT01000011">
    <property type="protein sequence ID" value="THU43942.1"/>
    <property type="molecule type" value="Genomic_DNA"/>
</dbReference>
<dbReference type="Pfam" id="PF08355">
    <property type="entry name" value="EF_assoc_1"/>
    <property type="match status" value="1"/>
</dbReference>
<dbReference type="PANTHER" id="PTHR46819">
    <property type="entry name" value="EF-HAND CALCIUM-BINDING DOMAIN-CONTAINING PROTEIN 7"/>
    <property type="match status" value="1"/>
</dbReference>
<dbReference type="InterPro" id="IPR052266">
    <property type="entry name" value="Miro-EF-hand_domain"/>
</dbReference>
<evidence type="ECO:0000256" key="1">
    <source>
        <dbReference type="ARBA" id="ARBA00022723"/>
    </source>
</evidence>
<dbReference type="Proteomes" id="UP000317650">
    <property type="component" value="Chromosome 2"/>
</dbReference>
<keyword evidence="4" id="KW-0732">Signal</keyword>
<keyword evidence="2" id="KW-0677">Repeat</keyword>
<dbReference type="InterPro" id="IPR027417">
    <property type="entry name" value="P-loop_NTPase"/>
</dbReference>
<protein>
    <recommendedName>
        <fullName evidence="5">Mitochondrial Rho GTPase 1/3 EF hand associated type-1 domain-containing protein</fullName>
    </recommendedName>
</protein>
<feature type="signal peptide" evidence="4">
    <location>
        <begin position="1"/>
        <end position="22"/>
    </location>
</feature>
<dbReference type="AlphaFoldDB" id="A0A4S8IA01"/>
<evidence type="ECO:0000313" key="7">
    <source>
        <dbReference type="Proteomes" id="UP000317650"/>
    </source>
</evidence>
<sequence length="426" mass="45831">MSIASNILFQSLSVTWWGRCLSSLPVALVSLASPRLASPRLASPRLASPRLASPRLASPRLASPRLASPRLASPRLASPRLASPRLASPRLASPRLASPRLASPRLASPRLASPRLASPRLASPRLASPRLASPRLASPRLASPRLASPRLASPRLASPRLASPRLASPRLASPRLASPRLASPRLASPRLASPRLGSRSDEQREARAATAAAFASSDSGERRAAIAASSGIEIGIGIGEATTAYCSVDTVEQGKHGPWSEAPYKDAAEKNVLGGLSLEGFLSEWALMTLQDPAASLANLIYIGYTGDPASAFHITRKRRLDRKKQQTQRNVFQCFVFGPRNAGKTTLLNSFIGRTFSEKYTPTMSDRFATNVVELRNGDKKTLVMREIPETEVKNLLSNKESLAACDIAVFVHDRKGANTMKKRR</sequence>
<evidence type="ECO:0000256" key="3">
    <source>
        <dbReference type="SAM" id="MobiDB-lite"/>
    </source>
</evidence>
<evidence type="ECO:0000256" key="4">
    <source>
        <dbReference type="SAM" id="SignalP"/>
    </source>
</evidence>
<keyword evidence="7" id="KW-1185">Reference proteome</keyword>
<comment type="caution">
    <text evidence="6">The sequence shown here is derived from an EMBL/GenBank/DDBJ whole genome shotgun (WGS) entry which is preliminary data.</text>
</comment>
<dbReference type="STRING" id="52838.A0A4S8IA01"/>
<dbReference type="SUPFAM" id="SSF52540">
    <property type="entry name" value="P-loop containing nucleoside triphosphate hydrolases"/>
    <property type="match status" value="1"/>
</dbReference>
<evidence type="ECO:0000313" key="6">
    <source>
        <dbReference type="EMBL" id="THU43942.1"/>
    </source>
</evidence>
<gene>
    <name evidence="6" type="ORF">C4D60_Mb02t02160</name>
</gene>
<accession>A0A4S8IA01</accession>
<feature type="region of interest" description="Disordered" evidence="3">
    <location>
        <begin position="73"/>
        <end position="214"/>
    </location>
</feature>
<name>A0A4S8IA01_MUSBA</name>
<reference evidence="6 7" key="1">
    <citation type="journal article" date="2019" name="Nat. Plants">
        <title>Genome sequencing of Musa balbisiana reveals subgenome evolution and function divergence in polyploid bananas.</title>
        <authorList>
            <person name="Yao X."/>
        </authorList>
    </citation>
    <scope>NUCLEOTIDE SEQUENCE [LARGE SCALE GENOMIC DNA]</scope>
    <source>
        <strain evidence="7">cv. DH-PKW</strain>
        <tissue evidence="6">Leaves</tissue>
    </source>
</reference>
<feature type="compositionally biased region" description="Basic and acidic residues" evidence="3">
    <location>
        <begin position="198"/>
        <end position="207"/>
    </location>
</feature>
<feature type="chain" id="PRO_5021018906" description="Mitochondrial Rho GTPase 1/3 EF hand associated type-1 domain-containing protein" evidence="4">
    <location>
        <begin position="23"/>
        <end position="426"/>
    </location>
</feature>
<dbReference type="InterPro" id="IPR013566">
    <property type="entry name" value="EF_hand_assoc_1"/>
</dbReference>
<proteinExistence type="predicted"/>
<evidence type="ECO:0000256" key="2">
    <source>
        <dbReference type="ARBA" id="ARBA00022737"/>
    </source>
</evidence>
<evidence type="ECO:0000259" key="5">
    <source>
        <dbReference type="Pfam" id="PF08355"/>
    </source>
</evidence>
<dbReference type="Gene3D" id="1.10.238.10">
    <property type="entry name" value="EF-hand"/>
    <property type="match status" value="1"/>
</dbReference>